<feature type="coiled-coil region" evidence="1">
    <location>
        <begin position="5"/>
        <end position="65"/>
    </location>
</feature>
<proteinExistence type="predicted"/>
<dbReference type="OrthoDB" id="10576166at2759"/>
<gene>
    <name evidence="2" type="ORF">GPUH_LOCUS7626</name>
</gene>
<evidence type="ECO:0000256" key="1">
    <source>
        <dbReference type="SAM" id="Coils"/>
    </source>
</evidence>
<dbReference type="EMBL" id="UYRT01020165">
    <property type="protein sequence ID" value="VDK59017.1"/>
    <property type="molecule type" value="Genomic_DNA"/>
</dbReference>
<accession>A0A3P6RI69</accession>
<dbReference type="AlphaFoldDB" id="A0A3P6RI69"/>
<protein>
    <submittedName>
        <fullName evidence="2">Uncharacterized protein</fullName>
    </submittedName>
</protein>
<keyword evidence="3" id="KW-1185">Reference proteome</keyword>
<sequence>MFDENENLKKDLDKLRSEMNELQKTANEEKAKALAKAESERQRLLRDLQKEIKQLYHDLNERTQQLDEAHVKLQVILICFSWCLMNVCRMRTGIRC</sequence>
<name>A0A3P6RI69_9BILA</name>
<dbReference type="Proteomes" id="UP000271098">
    <property type="component" value="Unassembled WGS sequence"/>
</dbReference>
<evidence type="ECO:0000313" key="3">
    <source>
        <dbReference type="Proteomes" id="UP000271098"/>
    </source>
</evidence>
<dbReference type="GO" id="GO:0016020">
    <property type="term" value="C:membrane"/>
    <property type="evidence" value="ECO:0007669"/>
    <property type="project" value="InterPro"/>
</dbReference>
<reference evidence="2 3" key="1">
    <citation type="submission" date="2018-11" db="EMBL/GenBank/DDBJ databases">
        <authorList>
            <consortium name="Pathogen Informatics"/>
        </authorList>
    </citation>
    <scope>NUCLEOTIDE SEQUENCE [LARGE SCALE GENOMIC DNA]</scope>
</reference>
<keyword evidence="1" id="KW-0175">Coiled coil</keyword>
<organism evidence="2 3">
    <name type="scientific">Gongylonema pulchrum</name>
    <dbReference type="NCBI Taxonomy" id="637853"/>
    <lineage>
        <taxon>Eukaryota</taxon>
        <taxon>Metazoa</taxon>
        <taxon>Ecdysozoa</taxon>
        <taxon>Nematoda</taxon>
        <taxon>Chromadorea</taxon>
        <taxon>Rhabditida</taxon>
        <taxon>Spirurina</taxon>
        <taxon>Spiruromorpha</taxon>
        <taxon>Spiruroidea</taxon>
        <taxon>Gongylonematidae</taxon>
        <taxon>Gongylonema</taxon>
    </lineage>
</organism>
<dbReference type="SUPFAM" id="SSF47661">
    <property type="entry name" value="t-snare proteins"/>
    <property type="match status" value="1"/>
</dbReference>
<dbReference type="GO" id="GO:0016192">
    <property type="term" value="P:vesicle-mediated transport"/>
    <property type="evidence" value="ECO:0007669"/>
    <property type="project" value="InterPro"/>
</dbReference>
<dbReference type="Gene3D" id="1.20.58.70">
    <property type="match status" value="1"/>
</dbReference>
<dbReference type="InterPro" id="IPR010989">
    <property type="entry name" value="SNARE"/>
</dbReference>
<evidence type="ECO:0000313" key="2">
    <source>
        <dbReference type="EMBL" id="VDK59017.1"/>
    </source>
</evidence>